<accession>A0ABD2LBI7</accession>
<proteinExistence type="predicted"/>
<keyword evidence="2" id="KW-1185">Reference proteome</keyword>
<protein>
    <submittedName>
        <fullName evidence="1">Uncharacterized protein</fullName>
    </submittedName>
</protein>
<organism evidence="1 2">
    <name type="scientific">Heterodera trifolii</name>
    <dbReference type="NCBI Taxonomy" id="157864"/>
    <lineage>
        <taxon>Eukaryota</taxon>
        <taxon>Metazoa</taxon>
        <taxon>Ecdysozoa</taxon>
        <taxon>Nematoda</taxon>
        <taxon>Chromadorea</taxon>
        <taxon>Rhabditida</taxon>
        <taxon>Tylenchina</taxon>
        <taxon>Tylenchomorpha</taxon>
        <taxon>Tylenchoidea</taxon>
        <taxon>Heteroderidae</taxon>
        <taxon>Heteroderinae</taxon>
        <taxon>Heterodera</taxon>
    </lineage>
</organism>
<dbReference type="AlphaFoldDB" id="A0ABD2LBI7"/>
<evidence type="ECO:0000313" key="2">
    <source>
        <dbReference type="Proteomes" id="UP001620626"/>
    </source>
</evidence>
<sequence>MALNSNLNFRFYILWVEGRLLGETEPVEGSVLWGNSQTAAAAVTTVCEKGEEENEAAAVRTVHNAGEEAVAGREAGAATATGG</sequence>
<dbReference type="EMBL" id="JBICBT010000466">
    <property type="protein sequence ID" value="KAL3112598.1"/>
    <property type="molecule type" value="Genomic_DNA"/>
</dbReference>
<evidence type="ECO:0000313" key="1">
    <source>
        <dbReference type="EMBL" id="KAL3112598.1"/>
    </source>
</evidence>
<reference evidence="1 2" key="1">
    <citation type="submission" date="2024-10" db="EMBL/GenBank/DDBJ databases">
        <authorList>
            <person name="Kim D."/>
        </authorList>
    </citation>
    <scope>NUCLEOTIDE SEQUENCE [LARGE SCALE GENOMIC DNA]</scope>
    <source>
        <strain evidence="1">BH-2024</strain>
    </source>
</reference>
<gene>
    <name evidence="1" type="ORF">niasHT_017965</name>
</gene>
<dbReference type="Proteomes" id="UP001620626">
    <property type="component" value="Unassembled WGS sequence"/>
</dbReference>
<comment type="caution">
    <text evidence="1">The sequence shown here is derived from an EMBL/GenBank/DDBJ whole genome shotgun (WGS) entry which is preliminary data.</text>
</comment>
<name>A0ABD2LBI7_9BILA</name>